<sequence length="308" mass="32567">MADAFSLEGLVKRFGDVLAVEDVSMRVAPGEVVALLGPNGAGKSTTIDMLLGLSRPDDGRVRVAGLSAAEAMDRGMVGAMAQNGTLLRDATVAELVGLFASLHRNPLPVREVLKRAGVTEYANRRCGKLSGGEQQRVRFALALVGDPDLLVLDEPTAAMDVDGRRRFWASMREYTETGRTVLFATHYLAEAEDYADRVVLMRHGRVVADGPVGEVRAAVAGRVLRAVVPDATQTALAALPGVSRAVLRAGHAELTCADSDAAIRGLLREFPLAANIEITAVGLEEAFIALTTDAPEGQNTAEAEGALR</sequence>
<dbReference type="KEGG" id="aja:AJAP_31460"/>
<protein>
    <submittedName>
        <fullName evidence="7">ABC transporter ATP-binding protein</fullName>
    </submittedName>
</protein>
<dbReference type="InterPro" id="IPR003593">
    <property type="entry name" value="AAA+_ATPase"/>
</dbReference>
<dbReference type="InterPro" id="IPR027417">
    <property type="entry name" value="P-loop_NTPase"/>
</dbReference>
<dbReference type="Gene3D" id="3.40.50.300">
    <property type="entry name" value="P-loop containing nucleotide triphosphate hydrolases"/>
    <property type="match status" value="1"/>
</dbReference>
<evidence type="ECO:0000313" key="8">
    <source>
        <dbReference type="Proteomes" id="UP000028492"/>
    </source>
</evidence>
<dbReference type="PANTHER" id="PTHR42711:SF17">
    <property type="entry name" value="ABC TRANSPORTER ATP-BINDING PROTEIN"/>
    <property type="match status" value="1"/>
</dbReference>
<dbReference type="PANTHER" id="PTHR42711">
    <property type="entry name" value="ABC TRANSPORTER ATP-BINDING PROTEIN"/>
    <property type="match status" value="1"/>
</dbReference>
<keyword evidence="4 7" id="KW-0067">ATP-binding</keyword>
<keyword evidence="2" id="KW-0813">Transport</keyword>
<evidence type="ECO:0000313" key="7">
    <source>
        <dbReference type="EMBL" id="AIG79114.1"/>
    </source>
</evidence>
<dbReference type="SMART" id="SM00382">
    <property type="entry name" value="AAA"/>
    <property type="match status" value="1"/>
</dbReference>
<dbReference type="InterPro" id="IPR050763">
    <property type="entry name" value="ABC_transporter_ATP-binding"/>
</dbReference>
<gene>
    <name evidence="7" type="ORF">AJAP_31460</name>
</gene>
<accession>A0A075V3L2</accession>
<dbReference type="RefSeq" id="WP_038517992.1">
    <property type="nucleotide sequence ID" value="NZ_CP008953.1"/>
</dbReference>
<dbReference type="InterPro" id="IPR003439">
    <property type="entry name" value="ABC_transporter-like_ATP-bd"/>
</dbReference>
<dbReference type="GO" id="GO:0005524">
    <property type="term" value="F:ATP binding"/>
    <property type="evidence" value="ECO:0007669"/>
    <property type="project" value="UniProtKB-KW"/>
</dbReference>
<dbReference type="CDD" id="cd03230">
    <property type="entry name" value="ABC_DR_subfamily_A"/>
    <property type="match status" value="1"/>
</dbReference>
<keyword evidence="5" id="KW-0046">Antibiotic resistance</keyword>
<dbReference type="AlphaFoldDB" id="A0A075V3L2"/>
<dbReference type="Pfam" id="PF00005">
    <property type="entry name" value="ABC_tran"/>
    <property type="match status" value="1"/>
</dbReference>
<evidence type="ECO:0000256" key="2">
    <source>
        <dbReference type="ARBA" id="ARBA00022448"/>
    </source>
</evidence>
<dbReference type="InterPro" id="IPR017871">
    <property type="entry name" value="ABC_transporter-like_CS"/>
</dbReference>
<dbReference type="Proteomes" id="UP000028492">
    <property type="component" value="Chromosome"/>
</dbReference>
<dbReference type="PROSITE" id="PS00211">
    <property type="entry name" value="ABC_TRANSPORTER_1"/>
    <property type="match status" value="1"/>
</dbReference>
<dbReference type="EMBL" id="CP008953">
    <property type="protein sequence ID" value="AIG79114.1"/>
    <property type="molecule type" value="Genomic_DNA"/>
</dbReference>
<dbReference type="SUPFAM" id="SSF52540">
    <property type="entry name" value="P-loop containing nucleoside triphosphate hydrolases"/>
    <property type="match status" value="1"/>
</dbReference>
<reference evidence="7 8" key="1">
    <citation type="journal article" date="2014" name="J. Biotechnol.">
        <title>Complete genome sequence of the actinobacterium Amycolatopsis japonica MG417-CF17(T) (=DSM 44213T) producing (S,S)-N,N'-ethylenediaminedisuccinic acid.</title>
        <authorList>
            <person name="Stegmann E."/>
            <person name="Albersmeier A."/>
            <person name="Spohn M."/>
            <person name="Gert H."/>
            <person name="Weber T."/>
            <person name="Wohlleben W."/>
            <person name="Kalinowski J."/>
            <person name="Ruckert C."/>
        </authorList>
    </citation>
    <scope>NUCLEOTIDE SEQUENCE [LARGE SCALE GENOMIC DNA]</scope>
    <source>
        <strain evidence="8">MG417-CF17 (DSM 44213)</strain>
    </source>
</reference>
<evidence type="ECO:0000259" key="6">
    <source>
        <dbReference type="PROSITE" id="PS50893"/>
    </source>
</evidence>
<evidence type="ECO:0000256" key="4">
    <source>
        <dbReference type="ARBA" id="ARBA00022840"/>
    </source>
</evidence>
<evidence type="ECO:0000256" key="3">
    <source>
        <dbReference type="ARBA" id="ARBA00022741"/>
    </source>
</evidence>
<dbReference type="HOGENOM" id="CLU_000604_1_2_11"/>
<dbReference type="STRING" id="208439.AJAP_31460"/>
<name>A0A075V3L2_9PSEU</name>
<dbReference type="eggNOG" id="COG1131">
    <property type="taxonomic scope" value="Bacteria"/>
</dbReference>
<evidence type="ECO:0000256" key="1">
    <source>
        <dbReference type="ARBA" id="ARBA00004202"/>
    </source>
</evidence>
<evidence type="ECO:0000256" key="5">
    <source>
        <dbReference type="ARBA" id="ARBA00023251"/>
    </source>
</evidence>
<organism evidence="7 8">
    <name type="scientific">Amycolatopsis japonica</name>
    <dbReference type="NCBI Taxonomy" id="208439"/>
    <lineage>
        <taxon>Bacteria</taxon>
        <taxon>Bacillati</taxon>
        <taxon>Actinomycetota</taxon>
        <taxon>Actinomycetes</taxon>
        <taxon>Pseudonocardiales</taxon>
        <taxon>Pseudonocardiaceae</taxon>
        <taxon>Amycolatopsis</taxon>
        <taxon>Amycolatopsis japonica group</taxon>
    </lineage>
</organism>
<comment type="subcellular location">
    <subcellularLocation>
        <location evidence="1">Cell membrane</location>
        <topology evidence="1">Peripheral membrane protein</topology>
    </subcellularLocation>
</comment>
<dbReference type="GO" id="GO:0016887">
    <property type="term" value="F:ATP hydrolysis activity"/>
    <property type="evidence" value="ECO:0007669"/>
    <property type="project" value="InterPro"/>
</dbReference>
<dbReference type="GO" id="GO:0046677">
    <property type="term" value="P:response to antibiotic"/>
    <property type="evidence" value="ECO:0007669"/>
    <property type="project" value="UniProtKB-KW"/>
</dbReference>
<feature type="domain" description="ABC transporter" evidence="6">
    <location>
        <begin position="5"/>
        <end position="228"/>
    </location>
</feature>
<proteinExistence type="predicted"/>
<keyword evidence="3" id="KW-0547">Nucleotide-binding</keyword>
<keyword evidence="8" id="KW-1185">Reference proteome</keyword>
<dbReference type="GO" id="GO:0005886">
    <property type="term" value="C:plasma membrane"/>
    <property type="evidence" value="ECO:0007669"/>
    <property type="project" value="UniProtKB-SubCell"/>
</dbReference>
<dbReference type="PROSITE" id="PS50893">
    <property type="entry name" value="ABC_TRANSPORTER_2"/>
    <property type="match status" value="1"/>
</dbReference>